<dbReference type="PROSITE" id="PS00698">
    <property type="entry name" value="GH9_3"/>
    <property type="match status" value="1"/>
</dbReference>
<evidence type="ECO:0000256" key="2">
    <source>
        <dbReference type="ARBA" id="ARBA00022729"/>
    </source>
</evidence>
<keyword evidence="12" id="KW-1185">Reference proteome</keyword>
<dbReference type="CDD" id="cd04080">
    <property type="entry name" value="CBM6_cellulase-like"/>
    <property type="match status" value="1"/>
</dbReference>
<dbReference type="EMBL" id="BMDX01000002">
    <property type="protein sequence ID" value="GGA66894.1"/>
    <property type="molecule type" value="Genomic_DNA"/>
</dbReference>
<keyword evidence="2" id="KW-0732">Signal</keyword>
<dbReference type="Pfam" id="PF02927">
    <property type="entry name" value="CelD_N"/>
    <property type="match status" value="1"/>
</dbReference>
<keyword evidence="4 7" id="KW-0119">Carbohydrate metabolism</keyword>
<evidence type="ECO:0000256" key="6">
    <source>
        <dbReference type="ARBA" id="ARBA00023326"/>
    </source>
</evidence>
<name>A0A8J2U2L3_9GAMM</name>
<reference evidence="12" key="1">
    <citation type="journal article" date="2019" name="Int. J. Syst. Evol. Microbiol.">
        <title>The Global Catalogue of Microorganisms (GCM) 10K type strain sequencing project: providing services to taxonomists for standard genome sequencing and annotation.</title>
        <authorList>
            <consortium name="The Broad Institute Genomics Platform"/>
            <consortium name="The Broad Institute Genome Sequencing Center for Infectious Disease"/>
            <person name="Wu L."/>
            <person name="Ma J."/>
        </authorList>
    </citation>
    <scope>NUCLEOTIDE SEQUENCE [LARGE SCALE GENOMIC DNA]</scope>
    <source>
        <strain evidence="12">CGMCC 1.10130</strain>
    </source>
</reference>
<comment type="catalytic activity">
    <reaction evidence="8">
        <text>Endohydrolysis of (1-&gt;4)-beta-D-glucosidic linkages in cellulose, lichenin and cereal beta-D-glucans.</text>
        <dbReference type="EC" id="3.2.1.4"/>
    </reaction>
</comment>
<proteinExistence type="inferred from homology"/>
<dbReference type="InterPro" id="IPR012291">
    <property type="entry name" value="CBM2_carb-bd_dom_sf"/>
</dbReference>
<dbReference type="Pfam" id="PF03422">
    <property type="entry name" value="CBM_6"/>
    <property type="match status" value="1"/>
</dbReference>
<dbReference type="InterPro" id="IPR008965">
    <property type="entry name" value="CBM2/CBM3_carb-bd_dom_sf"/>
</dbReference>
<dbReference type="InterPro" id="IPR000601">
    <property type="entry name" value="PKD_dom"/>
</dbReference>
<protein>
    <recommendedName>
        <fullName evidence="8">Endoglucanase</fullName>
        <ecNumber evidence="8">3.2.1.4</ecNumber>
    </recommendedName>
</protein>
<dbReference type="InterPro" id="IPR004197">
    <property type="entry name" value="Cellulase_Ig-like"/>
</dbReference>
<keyword evidence="5 7" id="KW-0326">Glycosidase</keyword>
<dbReference type="InterPro" id="IPR006584">
    <property type="entry name" value="Cellulose-bd_IV"/>
</dbReference>
<dbReference type="CDD" id="cd00146">
    <property type="entry name" value="PKD"/>
    <property type="match status" value="1"/>
</dbReference>
<dbReference type="Proteomes" id="UP000619743">
    <property type="component" value="Unassembled WGS sequence"/>
</dbReference>
<dbReference type="Pfam" id="PF00759">
    <property type="entry name" value="Glyco_hydro_9"/>
    <property type="match status" value="1"/>
</dbReference>
<keyword evidence="3 7" id="KW-0378">Hydrolase</keyword>
<dbReference type="AlphaFoldDB" id="A0A8J2U2L3"/>
<evidence type="ECO:0000256" key="4">
    <source>
        <dbReference type="ARBA" id="ARBA00023277"/>
    </source>
</evidence>
<dbReference type="GO" id="GO:0030245">
    <property type="term" value="P:cellulose catabolic process"/>
    <property type="evidence" value="ECO:0007669"/>
    <property type="project" value="UniProtKB-KW"/>
</dbReference>
<dbReference type="PANTHER" id="PTHR22298">
    <property type="entry name" value="ENDO-1,4-BETA-GLUCANASE"/>
    <property type="match status" value="1"/>
</dbReference>
<dbReference type="Pfam" id="PF18911">
    <property type="entry name" value="PKD_4"/>
    <property type="match status" value="1"/>
</dbReference>
<comment type="caution">
    <text evidence="11">The sequence shown here is derived from an EMBL/GenBank/DDBJ whole genome shotgun (WGS) entry which is preliminary data.</text>
</comment>
<dbReference type="InterPro" id="IPR035986">
    <property type="entry name" value="PKD_dom_sf"/>
</dbReference>
<evidence type="ECO:0000313" key="11">
    <source>
        <dbReference type="EMBL" id="GGA66894.1"/>
    </source>
</evidence>
<feature type="active site" evidence="7">
    <location>
        <position position="608"/>
    </location>
</feature>
<keyword evidence="8" id="KW-0136">Cellulose degradation</keyword>
<dbReference type="Gene3D" id="2.60.40.10">
    <property type="entry name" value="Immunoglobulins"/>
    <property type="match status" value="3"/>
</dbReference>
<dbReference type="EC" id="3.2.1.4" evidence="8"/>
<dbReference type="Pfam" id="PF17957">
    <property type="entry name" value="Big_7"/>
    <property type="match status" value="1"/>
</dbReference>
<dbReference type="InterPro" id="IPR008928">
    <property type="entry name" value="6-hairpin_glycosidase_sf"/>
</dbReference>
<evidence type="ECO:0000256" key="3">
    <source>
        <dbReference type="ARBA" id="ARBA00022801"/>
    </source>
</evidence>
<dbReference type="CDD" id="cd02850">
    <property type="entry name" value="E_set_Cellulase_N"/>
    <property type="match status" value="1"/>
</dbReference>
<comment type="similarity">
    <text evidence="1 7 8">Belongs to the glycosyl hydrolase 9 (cellulase E) family.</text>
</comment>
<dbReference type="Pfam" id="PF00553">
    <property type="entry name" value="CBM_2"/>
    <property type="match status" value="1"/>
</dbReference>
<dbReference type="Gene3D" id="2.60.120.260">
    <property type="entry name" value="Galactose-binding domain-like"/>
    <property type="match status" value="1"/>
</dbReference>
<accession>A0A8J2U2L3</accession>
<dbReference type="SMART" id="SM00089">
    <property type="entry name" value="PKD"/>
    <property type="match status" value="2"/>
</dbReference>
<sequence length="1054" mass="113595">MKNPNGRLSSDFFSLSWGSDKKRELIVRILEECDMMALNKVPATRSLIARSVCAAVAILTTSAIAAEGNPRVNQLGYLPQAQKIATYATNQNSPLNWQLRQGNTLISSGQTIVKGHDAASGEHVHHIDFTSVDVSAGDLRLIVGADQSYPFNIDADQFTGLAYDAIKYFYHNRSGIEIKTEFTGGGLGSFANSSEWARPAGHLNQGANKGDFGSQCWPGTCSYSLDVPYGWYDAGDHGKYVVNGGISVFKLANMFEASKHLRGTEARFADGTLNIPESGNGVDDILDEIRWQMEFMLNMQVPEGQPKAGMVHHKVTDKNWTGIPTLPHADTQERLLTPPSTAATLNVAATGAQCYRLFKDIDSAFASKCISVAERAWAAAKQNPNVVLPDGVYNTGGGEYGDSNLHDEFQWAAAELYISTGKAQYAGEIDLASITSGQYNWQETGIAGVMSLATVPAVHTAGLMAEARQKLKDIADYRLGIAHTQGYLTPTNESEFYWGSNNVIANQLSIIGLVYDFTGDDSYAQAVGFGVNYLLGQNALSNSYITGHGEKRSAQPHHRFWVGAKDSSLPWAPPGSLVGGPNVGLEDELSRNALSGCEQSRPQTCYLDDIKAWSTNEITVNWNSALAWVMAFWDDYAGNGAFAPQVSIAQPTANQNFPSGADVVVKANASDEDGEVVAVRFYVDGQLQSEDFTAPYELVATGLSDGLHSVTAIAEDDDVRTAETTVDFSVGDLPPEAIFTVDSDALTVTLNAAGSFDPDGNIISYQWDLGDGNVATGVEVEHTYALEGEYTVSLVVTDNDDVQASSTATFEVKEKPPVTFSCEVAGQPKFDIWNSGAIIRDVKITNISDTALDGWYGKIDTHVNVTIAEAWGGSASVAGNVVTVSGNDTLAPGEFALTTMNINHDGNFNSADCLPYDGQKKEDDKEEGDEIAFVEAESYTAMQGVETETTTDENGGLNVGWLDNGDWMAYAPITIPASGEYIIEYRVAGEGTIQFELFGGGAVFGQKAFAINRGWQGWETVSHTVTLTEGTHEFALAVIQGGFNINWFKITKVE</sequence>
<dbReference type="PROSITE" id="PS51175">
    <property type="entry name" value="CBM6"/>
    <property type="match status" value="1"/>
</dbReference>
<evidence type="ECO:0000259" key="10">
    <source>
        <dbReference type="PROSITE" id="PS51175"/>
    </source>
</evidence>
<dbReference type="InterPro" id="IPR005084">
    <property type="entry name" value="CBM6"/>
</dbReference>
<dbReference type="PROSITE" id="PS50093">
    <property type="entry name" value="PKD"/>
    <property type="match status" value="1"/>
</dbReference>
<evidence type="ECO:0000256" key="5">
    <source>
        <dbReference type="ARBA" id="ARBA00023295"/>
    </source>
</evidence>
<dbReference type="SUPFAM" id="SSF49384">
    <property type="entry name" value="Carbohydrate-binding domain"/>
    <property type="match status" value="1"/>
</dbReference>
<evidence type="ECO:0000256" key="7">
    <source>
        <dbReference type="PROSITE-ProRule" id="PRU10060"/>
    </source>
</evidence>
<dbReference type="SUPFAM" id="SSF49299">
    <property type="entry name" value="PKD domain"/>
    <property type="match status" value="1"/>
</dbReference>
<evidence type="ECO:0000313" key="12">
    <source>
        <dbReference type="Proteomes" id="UP000619743"/>
    </source>
</evidence>
<feature type="domain" description="CBM6" evidence="10">
    <location>
        <begin position="932"/>
        <end position="1051"/>
    </location>
</feature>
<dbReference type="OrthoDB" id="9808897at2"/>
<dbReference type="InterPro" id="IPR001919">
    <property type="entry name" value="CBD2"/>
</dbReference>
<dbReference type="InterPro" id="IPR008979">
    <property type="entry name" value="Galactose-bd-like_sf"/>
</dbReference>
<dbReference type="SUPFAM" id="SSF49785">
    <property type="entry name" value="Galactose-binding domain-like"/>
    <property type="match status" value="1"/>
</dbReference>
<dbReference type="InterPro" id="IPR033126">
    <property type="entry name" value="Glyco_hydro_9_Asp/Glu_AS"/>
</dbReference>
<feature type="active site" evidence="7">
    <location>
        <position position="617"/>
    </location>
</feature>
<dbReference type="InterPro" id="IPR022409">
    <property type="entry name" value="PKD/Chitinase_dom"/>
</dbReference>
<dbReference type="RefSeq" id="WP_087504482.1">
    <property type="nucleotide sequence ID" value="NZ_BMDX01000002.1"/>
</dbReference>
<dbReference type="GO" id="GO:0030247">
    <property type="term" value="F:polysaccharide binding"/>
    <property type="evidence" value="ECO:0007669"/>
    <property type="project" value="InterPro"/>
</dbReference>
<dbReference type="InterPro" id="IPR013783">
    <property type="entry name" value="Ig-like_fold"/>
</dbReference>
<keyword evidence="6 7" id="KW-0624">Polysaccharide degradation</keyword>
<dbReference type="Gene3D" id="2.60.40.290">
    <property type="match status" value="1"/>
</dbReference>
<dbReference type="GO" id="GO:0008810">
    <property type="term" value="F:cellulase activity"/>
    <property type="evidence" value="ECO:0007669"/>
    <property type="project" value="UniProtKB-EC"/>
</dbReference>
<organism evidence="11 12">
    <name type="scientific">Neiella marina</name>
    <dbReference type="NCBI Taxonomy" id="508461"/>
    <lineage>
        <taxon>Bacteria</taxon>
        <taxon>Pseudomonadati</taxon>
        <taxon>Pseudomonadota</taxon>
        <taxon>Gammaproteobacteria</taxon>
        <taxon>Alteromonadales</taxon>
        <taxon>Echinimonadaceae</taxon>
        <taxon>Neiella</taxon>
    </lineage>
</organism>
<dbReference type="InterPro" id="IPR001701">
    <property type="entry name" value="Glyco_hydro_9"/>
</dbReference>
<gene>
    <name evidence="11" type="ORF">GCM10011369_05620</name>
</gene>
<feature type="domain" description="PKD" evidence="9">
    <location>
        <begin position="746"/>
        <end position="812"/>
    </location>
</feature>
<evidence type="ECO:0000259" key="9">
    <source>
        <dbReference type="PROSITE" id="PS50093"/>
    </source>
</evidence>
<evidence type="ECO:0000256" key="1">
    <source>
        <dbReference type="ARBA" id="ARBA00007072"/>
    </source>
</evidence>
<evidence type="ECO:0000256" key="8">
    <source>
        <dbReference type="RuleBase" id="RU361166"/>
    </source>
</evidence>
<dbReference type="Gene3D" id="1.50.10.10">
    <property type="match status" value="1"/>
</dbReference>
<dbReference type="InterPro" id="IPR012341">
    <property type="entry name" value="6hp_glycosidase-like_sf"/>
</dbReference>
<dbReference type="InterPro" id="IPR014756">
    <property type="entry name" value="Ig_E-set"/>
</dbReference>
<dbReference type="SUPFAM" id="SSF81296">
    <property type="entry name" value="E set domains"/>
    <property type="match status" value="1"/>
</dbReference>
<dbReference type="SMART" id="SM00606">
    <property type="entry name" value="CBD_IV"/>
    <property type="match status" value="1"/>
</dbReference>
<dbReference type="SUPFAM" id="SSF48208">
    <property type="entry name" value="Six-hairpin glycosidases"/>
    <property type="match status" value="1"/>
</dbReference>